<reference evidence="2 3" key="1">
    <citation type="journal article" date="2021" name="bioRxiv">
        <title>Chromosome-scale and haplotype-resolved genome assembly of a tetraploid potato cultivar.</title>
        <authorList>
            <person name="Sun H."/>
            <person name="Jiao W.-B."/>
            <person name="Krause K."/>
            <person name="Campoy J.A."/>
            <person name="Goel M."/>
            <person name="Folz-Donahue K."/>
            <person name="Kukat C."/>
            <person name="Huettel B."/>
            <person name="Schneeberger K."/>
        </authorList>
    </citation>
    <scope>NUCLEOTIDE SEQUENCE [LARGE SCALE GENOMIC DNA]</scope>
    <source>
        <strain evidence="2">SolTubOtavaFocal</strain>
        <tissue evidence="2">Leaves</tissue>
    </source>
</reference>
<name>A0ABQ7U485_SOLTU</name>
<dbReference type="PANTHER" id="PTHR31801">
    <property type="entry name" value="ALTERED INHERITANCE OF MITOCHONDRIA PROTEIN 24, MITOCHONDRIAL"/>
    <property type="match status" value="1"/>
</dbReference>
<proteinExistence type="predicted"/>
<evidence type="ECO:0000313" key="2">
    <source>
        <dbReference type="EMBL" id="KAH0741621.1"/>
    </source>
</evidence>
<dbReference type="PANTHER" id="PTHR31801:SF1">
    <property type="entry name" value="SPHINGOMYELIN PHOSPHODIESTERASE"/>
    <property type="match status" value="1"/>
</dbReference>
<sequence length="159" mass="17405">MISGGYATDTQSKSSDRYRRHRTRGLVAAADPRCVRHPAVKSMSPSGWIDIAALSNDTQLAANYLYYSSLVMHFIGFAHKFLHIDPEVIVKMVSKVITILTSSAELMDLIKNVVVVYPAADVSGSSPLILDIVFHSKPAGSSKSMLNALHRYVPAICEQ</sequence>
<dbReference type="EMBL" id="JAIVGD010000026">
    <property type="protein sequence ID" value="KAH0741621.1"/>
    <property type="molecule type" value="Genomic_DNA"/>
</dbReference>
<dbReference type="Proteomes" id="UP000826656">
    <property type="component" value="Unassembled WGS sequence"/>
</dbReference>
<organism evidence="2 3">
    <name type="scientific">Solanum tuberosum</name>
    <name type="common">Potato</name>
    <dbReference type="NCBI Taxonomy" id="4113"/>
    <lineage>
        <taxon>Eukaryota</taxon>
        <taxon>Viridiplantae</taxon>
        <taxon>Streptophyta</taxon>
        <taxon>Embryophyta</taxon>
        <taxon>Tracheophyta</taxon>
        <taxon>Spermatophyta</taxon>
        <taxon>Magnoliopsida</taxon>
        <taxon>eudicotyledons</taxon>
        <taxon>Gunneridae</taxon>
        <taxon>Pentapetalae</taxon>
        <taxon>asterids</taxon>
        <taxon>lamiids</taxon>
        <taxon>Solanales</taxon>
        <taxon>Solanaceae</taxon>
        <taxon>Solanoideae</taxon>
        <taxon>Solaneae</taxon>
        <taxon>Solanum</taxon>
    </lineage>
</organism>
<feature type="region of interest" description="Disordered" evidence="1">
    <location>
        <begin position="1"/>
        <end position="21"/>
    </location>
</feature>
<keyword evidence="3" id="KW-1185">Reference proteome</keyword>
<accession>A0ABQ7U485</accession>
<comment type="caution">
    <text evidence="2">The sequence shown here is derived from an EMBL/GenBank/DDBJ whole genome shotgun (WGS) entry which is preliminary data.</text>
</comment>
<evidence type="ECO:0000256" key="1">
    <source>
        <dbReference type="SAM" id="MobiDB-lite"/>
    </source>
</evidence>
<evidence type="ECO:0000313" key="3">
    <source>
        <dbReference type="Proteomes" id="UP000826656"/>
    </source>
</evidence>
<protein>
    <submittedName>
        <fullName evidence="2">Uncharacterized protein</fullName>
    </submittedName>
</protein>
<gene>
    <name evidence="2" type="ORF">KY290_034664</name>
</gene>